<gene>
    <name evidence="2" type="ORF">LMG27198_39270</name>
</gene>
<name>A0A9W6GY14_9HYPH</name>
<accession>A0A9W6GY14</accession>
<evidence type="ECO:0000313" key="2">
    <source>
        <dbReference type="EMBL" id="GLI94935.1"/>
    </source>
</evidence>
<evidence type="ECO:0000313" key="3">
    <source>
        <dbReference type="Proteomes" id="UP001144323"/>
    </source>
</evidence>
<keyword evidence="1" id="KW-0175">Coiled coil</keyword>
<protein>
    <submittedName>
        <fullName evidence="2">Uncharacterized protein</fullName>
    </submittedName>
</protein>
<evidence type="ECO:0000256" key="1">
    <source>
        <dbReference type="SAM" id="Coils"/>
    </source>
</evidence>
<comment type="caution">
    <text evidence="2">The sequence shown here is derived from an EMBL/GenBank/DDBJ whole genome shotgun (WGS) entry which is preliminary data.</text>
</comment>
<organism evidence="2 3">
    <name type="scientific">Methylocystis echinoides</name>
    <dbReference type="NCBI Taxonomy" id="29468"/>
    <lineage>
        <taxon>Bacteria</taxon>
        <taxon>Pseudomonadati</taxon>
        <taxon>Pseudomonadota</taxon>
        <taxon>Alphaproteobacteria</taxon>
        <taxon>Hyphomicrobiales</taxon>
        <taxon>Methylocystaceae</taxon>
        <taxon>Methylocystis</taxon>
    </lineage>
</organism>
<feature type="coiled-coil region" evidence="1">
    <location>
        <begin position="67"/>
        <end position="94"/>
    </location>
</feature>
<dbReference type="Proteomes" id="UP001144323">
    <property type="component" value="Unassembled WGS sequence"/>
</dbReference>
<reference evidence="2" key="1">
    <citation type="journal article" date="2023" name="Int. J. Syst. Evol. Microbiol.">
        <title>Methylocystis iwaonis sp. nov., a type II methane-oxidizing bacterium from surface soil of a rice paddy field in Japan, and emended description of the genus Methylocystis (ex Whittenbury et al. 1970) Bowman et al. 1993.</title>
        <authorList>
            <person name="Kaise H."/>
            <person name="Sawadogo J.B."/>
            <person name="Alam M.S."/>
            <person name="Ueno C."/>
            <person name="Dianou D."/>
            <person name="Shinjo R."/>
            <person name="Asakawa S."/>
        </authorList>
    </citation>
    <scope>NUCLEOTIDE SEQUENCE</scope>
    <source>
        <strain evidence="2">LMG27198</strain>
    </source>
</reference>
<dbReference type="AlphaFoldDB" id="A0A9W6GY14"/>
<sequence length="100" mass="11151">MKADPWPKAGGGGMAEWSPIADERASALNERLEILRERNATIYAASDFCEAETLMRRVRREVAGELNIDAESDMDALDEKIASIEQRLRNSGKRSVKARS</sequence>
<proteinExistence type="predicted"/>
<dbReference type="EMBL" id="BSEC01000001">
    <property type="protein sequence ID" value="GLI94935.1"/>
    <property type="molecule type" value="Genomic_DNA"/>
</dbReference>
<keyword evidence="3" id="KW-1185">Reference proteome</keyword>